<comment type="caution">
    <text evidence="2">The sequence shown here is derived from an EMBL/GenBank/DDBJ whole genome shotgun (WGS) entry which is preliminary data.</text>
</comment>
<dbReference type="Proteomes" id="UP001177670">
    <property type="component" value="Unassembled WGS sequence"/>
</dbReference>
<keyword evidence="3" id="KW-1185">Reference proteome</keyword>
<organism evidence="2 3">
    <name type="scientific">Melipona bicolor</name>
    <dbReference type="NCBI Taxonomy" id="60889"/>
    <lineage>
        <taxon>Eukaryota</taxon>
        <taxon>Metazoa</taxon>
        <taxon>Ecdysozoa</taxon>
        <taxon>Arthropoda</taxon>
        <taxon>Hexapoda</taxon>
        <taxon>Insecta</taxon>
        <taxon>Pterygota</taxon>
        <taxon>Neoptera</taxon>
        <taxon>Endopterygota</taxon>
        <taxon>Hymenoptera</taxon>
        <taxon>Apocrita</taxon>
        <taxon>Aculeata</taxon>
        <taxon>Apoidea</taxon>
        <taxon>Anthophila</taxon>
        <taxon>Apidae</taxon>
        <taxon>Melipona</taxon>
    </lineage>
</organism>
<evidence type="ECO:0000256" key="1">
    <source>
        <dbReference type="SAM" id="MobiDB-lite"/>
    </source>
</evidence>
<accession>A0AA40GAF0</accession>
<feature type="region of interest" description="Disordered" evidence="1">
    <location>
        <begin position="1"/>
        <end position="48"/>
    </location>
</feature>
<dbReference type="EMBL" id="JAHYIQ010000003">
    <property type="protein sequence ID" value="KAK1133452.1"/>
    <property type="molecule type" value="Genomic_DNA"/>
</dbReference>
<reference evidence="2" key="1">
    <citation type="submission" date="2021-10" db="EMBL/GenBank/DDBJ databases">
        <title>Melipona bicolor Genome sequencing and assembly.</title>
        <authorList>
            <person name="Araujo N.S."/>
            <person name="Arias M.C."/>
        </authorList>
    </citation>
    <scope>NUCLEOTIDE SEQUENCE</scope>
    <source>
        <strain evidence="2">USP_2M_L1-L4_2017</strain>
        <tissue evidence="2">Whole body</tissue>
    </source>
</reference>
<dbReference type="AlphaFoldDB" id="A0AA40GAF0"/>
<evidence type="ECO:0000313" key="2">
    <source>
        <dbReference type="EMBL" id="KAK1133452.1"/>
    </source>
</evidence>
<evidence type="ECO:0000313" key="3">
    <source>
        <dbReference type="Proteomes" id="UP001177670"/>
    </source>
</evidence>
<sequence length="112" mass="12688">MDRYYEAEAGSTEVEEEEERDLENSSSTASRRDGPRLSIRSNVHDRAGPRDCRVNFLQKMINRYEMLVDIGIVLCRSLLDFSFIVENDFSGGNPENRASLGATLMQRKLAIG</sequence>
<protein>
    <submittedName>
        <fullName evidence="2">Uncharacterized protein</fullName>
    </submittedName>
</protein>
<name>A0AA40GAF0_9HYME</name>
<proteinExistence type="predicted"/>
<gene>
    <name evidence="2" type="ORF">K0M31_011259</name>
</gene>